<evidence type="ECO:0000259" key="5">
    <source>
        <dbReference type="PROSITE" id="PS50977"/>
    </source>
</evidence>
<keyword evidence="2 4" id="KW-0238">DNA-binding</keyword>
<dbReference type="PANTHER" id="PTHR30055">
    <property type="entry name" value="HTH-TYPE TRANSCRIPTIONAL REGULATOR RUTR"/>
    <property type="match status" value="1"/>
</dbReference>
<protein>
    <submittedName>
        <fullName evidence="6">TetR/AcrR family transcriptional regulator</fullName>
    </submittedName>
</protein>
<keyword evidence="1" id="KW-0805">Transcription regulation</keyword>
<dbReference type="PANTHER" id="PTHR30055:SF234">
    <property type="entry name" value="HTH-TYPE TRANSCRIPTIONAL REGULATOR BETI"/>
    <property type="match status" value="1"/>
</dbReference>
<dbReference type="InterPro" id="IPR050109">
    <property type="entry name" value="HTH-type_TetR-like_transc_reg"/>
</dbReference>
<dbReference type="InterPro" id="IPR009057">
    <property type="entry name" value="Homeodomain-like_sf"/>
</dbReference>
<dbReference type="GO" id="GO:0003700">
    <property type="term" value="F:DNA-binding transcription factor activity"/>
    <property type="evidence" value="ECO:0007669"/>
    <property type="project" value="TreeGrafter"/>
</dbReference>
<keyword evidence="3" id="KW-0804">Transcription</keyword>
<dbReference type="GO" id="GO:0000976">
    <property type="term" value="F:transcription cis-regulatory region binding"/>
    <property type="evidence" value="ECO:0007669"/>
    <property type="project" value="TreeGrafter"/>
</dbReference>
<dbReference type="EMBL" id="QZWZ01000006">
    <property type="protein sequence ID" value="RJT40306.1"/>
    <property type="molecule type" value="Genomic_DNA"/>
</dbReference>
<dbReference type="SUPFAM" id="SSF46689">
    <property type="entry name" value="Homeodomain-like"/>
    <property type="match status" value="1"/>
</dbReference>
<dbReference type="PROSITE" id="PS50977">
    <property type="entry name" value="HTH_TETR_2"/>
    <property type="match status" value="1"/>
</dbReference>
<dbReference type="PRINTS" id="PR00455">
    <property type="entry name" value="HTHTETR"/>
</dbReference>
<dbReference type="Proteomes" id="UP000272706">
    <property type="component" value="Unassembled WGS sequence"/>
</dbReference>
<organism evidence="6 7">
    <name type="scientific">Mesorhizobium waimense</name>
    <dbReference type="NCBI Taxonomy" id="1300307"/>
    <lineage>
        <taxon>Bacteria</taxon>
        <taxon>Pseudomonadati</taxon>
        <taxon>Pseudomonadota</taxon>
        <taxon>Alphaproteobacteria</taxon>
        <taxon>Hyphomicrobiales</taxon>
        <taxon>Phyllobacteriaceae</taxon>
        <taxon>Mesorhizobium</taxon>
    </lineage>
</organism>
<proteinExistence type="predicted"/>
<dbReference type="AlphaFoldDB" id="A0A3A5KXE7"/>
<feature type="DNA-binding region" description="H-T-H motif" evidence="4">
    <location>
        <begin position="39"/>
        <end position="58"/>
    </location>
</feature>
<evidence type="ECO:0000313" key="7">
    <source>
        <dbReference type="Proteomes" id="UP000272706"/>
    </source>
</evidence>
<dbReference type="InterPro" id="IPR001647">
    <property type="entry name" value="HTH_TetR"/>
</dbReference>
<dbReference type="RefSeq" id="WP_120013953.1">
    <property type="nucleotide sequence ID" value="NZ_QZWZ01000006.1"/>
</dbReference>
<evidence type="ECO:0000256" key="4">
    <source>
        <dbReference type="PROSITE-ProRule" id="PRU00335"/>
    </source>
</evidence>
<dbReference type="Gene3D" id="1.10.357.10">
    <property type="entry name" value="Tetracycline Repressor, domain 2"/>
    <property type="match status" value="1"/>
</dbReference>
<gene>
    <name evidence="6" type="ORF">D3227_10010</name>
</gene>
<evidence type="ECO:0000256" key="1">
    <source>
        <dbReference type="ARBA" id="ARBA00023015"/>
    </source>
</evidence>
<evidence type="ECO:0000313" key="6">
    <source>
        <dbReference type="EMBL" id="RJT40306.1"/>
    </source>
</evidence>
<dbReference type="OrthoDB" id="8535430at2"/>
<evidence type="ECO:0000256" key="3">
    <source>
        <dbReference type="ARBA" id="ARBA00023163"/>
    </source>
</evidence>
<dbReference type="Pfam" id="PF00440">
    <property type="entry name" value="TetR_N"/>
    <property type="match status" value="1"/>
</dbReference>
<keyword evidence="7" id="KW-1185">Reference proteome</keyword>
<accession>A0A3A5KXE7</accession>
<name>A0A3A5KXE7_9HYPH</name>
<reference evidence="6 7" key="1">
    <citation type="submission" date="2018-09" db="EMBL/GenBank/DDBJ databases">
        <title>Mesorhizobium carmichaelinearum sp. nov. isolated from Carmichaelinea spp. root nodules in New Zealand.</title>
        <authorList>
            <person name="De Meyer S.E."/>
        </authorList>
    </citation>
    <scope>NUCLEOTIDE SEQUENCE [LARGE SCALE GENOMIC DNA]</scope>
    <source>
        <strain evidence="6 7">ICMP19557</strain>
    </source>
</reference>
<sequence>MSPRRYSMGSRTAAFAKTRQRILEATIKLHTQNGIFGTTWKDIATEADVAVGTVYKHFPTLDDLVPACGELLMERLRPPSPESVTEIIGGATDPKERLSRVANALFAFYHRGGRHLESDLRERELPVMREWEEYLRNMVAGFVREALAKDDPGDDAVQAISFLFDFPTFNAMRIRGMTMDLAAETATGMALCWLKGKGRTSTS</sequence>
<evidence type="ECO:0000256" key="2">
    <source>
        <dbReference type="ARBA" id="ARBA00023125"/>
    </source>
</evidence>
<feature type="domain" description="HTH tetR-type" evidence="5">
    <location>
        <begin position="16"/>
        <end position="76"/>
    </location>
</feature>
<comment type="caution">
    <text evidence="6">The sequence shown here is derived from an EMBL/GenBank/DDBJ whole genome shotgun (WGS) entry which is preliminary data.</text>
</comment>